<dbReference type="InterPro" id="IPR050154">
    <property type="entry name" value="UbiB_kinase"/>
</dbReference>
<protein>
    <submittedName>
        <fullName evidence="3">AarF/UbiB family protein</fullName>
    </submittedName>
</protein>
<keyword evidence="4" id="KW-1185">Reference proteome</keyword>
<dbReference type="InterPro" id="IPR011009">
    <property type="entry name" value="Kinase-like_dom_sf"/>
</dbReference>
<accession>A0ABY6MY59</accession>
<dbReference type="EMBL" id="CP100390">
    <property type="protein sequence ID" value="UZE94771.1"/>
    <property type="molecule type" value="Genomic_DNA"/>
</dbReference>
<organism evidence="3 4">
    <name type="scientific">Alkalimarinus alittae</name>
    <dbReference type="NCBI Taxonomy" id="2961619"/>
    <lineage>
        <taxon>Bacteria</taxon>
        <taxon>Pseudomonadati</taxon>
        <taxon>Pseudomonadota</taxon>
        <taxon>Gammaproteobacteria</taxon>
        <taxon>Alteromonadales</taxon>
        <taxon>Alteromonadaceae</taxon>
        <taxon>Alkalimarinus</taxon>
    </lineage>
</organism>
<dbReference type="PANTHER" id="PTHR10566">
    <property type="entry name" value="CHAPERONE-ACTIVITY OF BC1 COMPLEX CABC1 -RELATED"/>
    <property type="match status" value="1"/>
</dbReference>
<gene>
    <name evidence="3" type="ORF">NKI27_11850</name>
</gene>
<evidence type="ECO:0000313" key="3">
    <source>
        <dbReference type="EMBL" id="UZE94771.1"/>
    </source>
</evidence>
<comment type="similarity">
    <text evidence="1">Belongs to the protein kinase superfamily. ADCK protein kinase family.</text>
</comment>
<dbReference type="InterPro" id="IPR000719">
    <property type="entry name" value="Prot_kinase_dom"/>
</dbReference>
<evidence type="ECO:0000256" key="1">
    <source>
        <dbReference type="ARBA" id="ARBA00009670"/>
    </source>
</evidence>
<dbReference type="PANTHER" id="PTHR10566:SF113">
    <property type="entry name" value="PROTEIN ACTIVITY OF BC1 COMPLEX KINASE 7, CHLOROPLASTIC"/>
    <property type="match status" value="1"/>
</dbReference>
<name>A0ABY6MY59_9ALTE</name>
<proteinExistence type="inferred from homology"/>
<dbReference type="Pfam" id="PF03109">
    <property type="entry name" value="ABC1"/>
    <property type="match status" value="1"/>
</dbReference>
<dbReference type="Proteomes" id="UP001163739">
    <property type="component" value="Chromosome"/>
</dbReference>
<dbReference type="RefSeq" id="WP_265046265.1">
    <property type="nucleotide sequence ID" value="NZ_CP100390.1"/>
</dbReference>
<dbReference type="SUPFAM" id="SSF56112">
    <property type="entry name" value="Protein kinase-like (PK-like)"/>
    <property type="match status" value="1"/>
</dbReference>
<feature type="domain" description="Protein kinase" evidence="2">
    <location>
        <begin position="291"/>
        <end position="653"/>
    </location>
</feature>
<reference evidence="3" key="1">
    <citation type="submission" date="2022-06" db="EMBL/GenBank/DDBJ databases">
        <title>Alkalimarinus sp. nov., isolated from gut of a Alitta virens.</title>
        <authorList>
            <person name="Yang A.I."/>
            <person name="Shin N.-R."/>
        </authorList>
    </citation>
    <scope>NUCLEOTIDE SEQUENCE</scope>
    <source>
        <strain evidence="3">A2M4</strain>
    </source>
</reference>
<dbReference type="InterPro" id="IPR004147">
    <property type="entry name" value="ABC1_dom"/>
</dbReference>
<dbReference type="PROSITE" id="PS50011">
    <property type="entry name" value="PROTEIN_KINASE_DOM"/>
    <property type="match status" value="1"/>
</dbReference>
<sequence>MVEKESKKIVEVNLPILKQRTDSVLRGASGFAVSTVKLPKAFWPVAQLLIRENNITRDELSSDLDNLFEVLYQHPLSEHSRLFTTYLRKYKLLPNEESTENLIRFLVKQVVARSPVEIPDVIVEEFWSFFQELISAPELKGLVELNLDIVRLVLRTYEPLLVELINKVKQIRKVNQIAASDMMQKTQILRGDLRILRRQIKAIRYIKPFLQTDPKDFSTQAEIISKMVREFGPLFIKMAQVAASNADLLPEEIASELRVFQEDVDPMLPEDVLQAFMEVFGKAPQEIYFNFDIDKPLKSGSIGSVYLAKKPMVKNGVEVLVPVIVKVARHNLEREFQMGSLAIELMLMSSQYWAPHSKLLPFLSAMSEQIKEFTKGFEQELNFEDEAVIQRRFVDRSQKSNIWHVPQLYFSSGRILEMEFLDEAMAIKQAISEHEGKSRSRFQRKIAENFLFTILEHLIVHQEFHGDLHPGNIMVGADAQLYLIDWGNAVDMNGKWLLIWNYLTSVLAGDTSKLARVLIEMSTTPEANELRFEEIKKALDETLAKKKITPLEKNIAITLYREGQEGLHRRLQASLQLISNTYQLGIVMQSDYLHLSRSIVAMAGTYLNMYNGVSKLTMTADLIKDLSLFPVNLLKDRLSLKRESVRRALTVAE</sequence>
<dbReference type="Gene3D" id="1.10.510.10">
    <property type="entry name" value="Transferase(Phosphotransferase) domain 1"/>
    <property type="match status" value="1"/>
</dbReference>
<evidence type="ECO:0000313" key="4">
    <source>
        <dbReference type="Proteomes" id="UP001163739"/>
    </source>
</evidence>
<evidence type="ECO:0000259" key="2">
    <source>
        <dbReference type="PROSITE" id="PS50011"/>
    </source>
</evidence>